<dbReference type="EMBL" id="FZMO01000113">
    <property type="protein sequence ID" value="SNQ47806.1"/>
    <property type="molecule type" value="Genomic_DNA"/>
</dbReference>
<gene>
    <name evidence="2" type="ORF">FRACA_200044</name>
</gene>
<feature type="domain" description="Effector-associated" evidence="1">
    <location>
        <begin position="13"/>
        <end position="98"/>
    </location>
</feature>
<name>A0A2I2KQ99_9ACTN</name>
<keyword evidence="3" id="KW-1185">Reference proteome</keyword>
<evidence type="ECO:0000259" key="1">
    <source>
        <dbReference type="Pfam" id="PF19955"/>
    </source>
</evidence>
<protein>
    <submittedName>
        <fullName evidence="2">TIR protein</fullName>
    </submittedName>
</protein>
<sequence length="218" mass="22860">MTMVRLDDAMVLGMNGAQRRAVREALVVAYPSRGRLEALLDGLDRSLAHYAADQLPLPDAVFAVMAGAKAEGWLPLLLAEAVAVTPDNRQLADVVGDFQVGDFQVGAATTGRAPTTPPSDWAVIGALADEFPDLPAARPLISQAGLPPGRQPAWNVADAETFWSEVHRLLVDGAVVDGWPKVLLAAHRARPANPVLAAAVSAAGATGNPGWREISGRP</sequence>
<evidence type="ECO:0000313" key="3">
    <source>
        <dbReference type="Proteomes" id="UP000234331"/>
    </source>
</evidence>
<evidence type="ECO:0000313" key="2">
    <source>
        <dbReference type="EMBL" id="SNQ47806.1"/>
    </source>
</evidence>
<feature type="domain" description="Effector-associated" evidence="1">
    <location>
        <begin position="123"/>
        <end position="200"/>
    </location>
</feature>
<dbReference type="Proteomes" id="UP000234331">
    <property type="component" value="Unassembled WGS sequence"/>
</dbReference>
<proteinExistence type="predicted"/>
<dbReference type="InterPro" id="IPR045430">
    <property type="entry name" value="EAD1"/>
</dbReference>
<dbReference type="AlphaFoldDB" id="A0A2I2KQ99"/>
<reference evidence="2 3" key="1">
    <citation type="submission" date="2017-06" db="EMBL/GenBank/DDBJ databases">
        <authorList>
            <person name="Kim H.J."/>
            <person name="Triplett B.A."/>
        </authorList>
    </citation>
    <scope>NUCLEOTIDE SEQUENCE [LARGE SCALE GENOMIC DNA]</scope>
    <source>
        <strain evidence="2">FRACA_ARgP5</strain>
    </source>
</reference>
<accession>A0A2I2KQ99</accession>
<organism evidence="2 3">
    <name type="scientific">Frankia canadensis</name>
    <dbReference type="NCBI Taxonomy" id="1836972"/>
    <lineage>
        <taxon>Bacteria</taxon>
        <taxon>Bacillati</taxon>
        <taxon>Actinomycetota</taxon>
        <taxon>Actinomycetes</taxon>
        <taxon>Frankiales</taxon>
        <taxon>Frankiaceae</taxon>
        <taxon>Frankia</taxon>
    </lineage>
</organism>
<dbReference type="Pfam" id="PF19955">
    <property type="entry name" value="EAD1"/>
    <property type="match status" value="2"/>
</dbReference>